<protein>
    <submittedName>
        <fullName evidence="2">Predicted protein</fullName>
    </submittedName>
</protein>
<name>D7KM17_ARALL</name>
<gene>
    <name evidence="2" type="ORF">ARALYDRAFT_681414</name>
</gene>
<dbReference type="Proteomes" id="UP000008694">
    <property type="component" value="Unassembled WGS sequence"/>
</dbReference>
<dbReference type="Gramene" id="Al_scaffold_0001_3737">
    <property type="protein sequence ID" value="Al_scaffold_0001_3737"/>
    <property type="gene ID" value="Al_scaffold_0001_3737"/>
</dbReference>
<proteinExistence type="predicted"/>
<feature type="compositionally biased region" description="Basic and acidic residues" evidence="1">
    <location>
        <begin position="1"/>
        <end position="16"/>
    </location>
</feature>
<dbReference type="AlphaFoldDB" id="D7KM17"/>
<dbReference type="HOGENOM" id="CLU_2725615_0_0_1"/>
<dbReference type="EMBL" id="GL348713">
    <property type="protein sequence ID" value="EFH67478.1"/>
    <property type="molecule type" value="Genomic_DNA"/>
</dbReference>
<keyword evidence="3" id="KW-1185">Reference proteome</keyword>
<reference evidence="3" key="1">
    <citation type="journal article" date="2011" name="Nat. Genet.">
        <title>The Arabidopsis lyrata genome sequence and the basis of rapid genome size change.</title>
        <authorList>
            <person name="Hu T.T."/>
            <person name="Pattyn P."/>
            <person name="Bakker E.G."/>
            <person name="Cao J."/>
            <person name="Cheng J.-F."/>
            <person name="Clark R.M."/>
            <person name="Fahlgren N."/>
            <person name="Fawcett J.A."/>
            <person name="Grimwood J."/>
            <person name="Gundlach H."/>
            <person name="Haberer G."/>
            <person name="Hollister J.D."/>
            <person name="Ossowski S."/>
            <person name="Ottilar R.P."/>
            <person name="Salamov A.A."/>
            <person name="Schneeberger K."/>
            <person name="Spannagl M."/>
            <person name="Wang X."/>
            <person name="Yang L."/>
            <person name="Nasrallah M.E."/>
            <person name="Bergelson J."/>
            <person name="Carrington J.C."/>
            <person name="Gaut B.S."/>
            <person name="Schmutz J."/>
            <person name="Mayer K.F.X."/>
            <person name="Van de Peer Y."/>
            <person name="Grigoriev I.V."/>
            <person name="Nordborg M."/>
            <person name="Weigel D."/>
            <person name="Guo Y.-L."/>
        </authorList>
    </citation>
    <scope>NUCLEOTIDE SEQUENCE [LARGE SCALE GENOMIC DNA]</scope>
    <source>
        <strain evidence="3">cv. MN47</strain>
    </source>
</reference>
<organism evidence="3">
    <name type="scientific">Arabidopsis lyrata subsp. lyrata</name>
    <name type="common">Lyre-leaved rock-cress</name>
    <dbReference type="NCBI Taxonomy" id="81972"/>
    <lineage>
        <taxon>Eukaryota</taxon>
        <taxon>Viridiplantae</taxon>
        <taxon>Streptophyta</taxon>
        <taxon>Embryophyta</taxon>
        <taxon>Tracheophyta</taxon>
        <taxon>Spermatophyta</taxon>
        <taxon>Magnoliopsida</taxon>
        <taxon>eudicotyledons</taxon>
        <taxon>Gunneridae</taxon>
        <taxon>Pentapetalae</taxon>
        <taxon>rosids</taxon>
        <taxon>malvids</taxon>
        <taxon>Brassicales</taxon>
        <taxon>Brassicaceae</taxon>
        <taxon>Camelineae</taxon>
        <taxon>Arabidopsis</taxon>
    </lineage>
</organism>
<evidence type="ECO:0000256" key="1">
    <source>
        <dbReference type="SAM" id="MobiDB-lite"/>
    </source>
</evidence>
<accession>D7KM17</accession>
<feature type="compositionally biased region" description="Basic residues" evidence="1">
    <location>
        <begin position="45"/>
        <end position="55"/>
    </location>
</feature>
<feature type="region of interest" description="Disordered" evidence="1">
    <location>
        <begin position="1"/>
        <end position="72"/>
    </location>
</feature>
<sequence length="72" mass="8367">MERVTEMKSEGRDHDRKMRKAAGSSQAPKEKKTKKGKKNQEHYKRNTKHKSKAKAQSHFVITKAKAQSHYKS</sequence>
<evidence type="ECO:0000313" key="3">
    <source>
        <dbReference type="Proteomes" id="UP000008694"/>
    </source>
</evidence>
<evidence type="ECO:0000313" key="2">
    <source>
        <dbReference type="EMBL" id="EFH67478.1"/>
    </source>
</evidence>